<keyword evidence="2" id="KW-0675">Receptor</keyword>
<reference evidence="2 3" key="1">
    <citation type="submission" date="2024-07" db="EMBL/GenBank/DDBJ databases">
        <title>Draft Genome Sequence of Ferrimicrobium acidiphilum Strain YE2023, Isolated from a Pulp of Bioleach Reactor.</title>
        <authorList>
            <person name="Elkina Y.A."/>
            <person name="Bulaeva A.G."/>
            <person name="Beletsky A.V."/>
            <person name="Mardanov A.V."/>
        </authorList>
    </citation>
    <scope>NUCLEOTIDE SEQUENCE [LARGE SCALE GENOMIC DNA]</scope>
    <source>
        <strain evidence="2 3">YE2023</strain>
    </source>
</reference>
<dbReference type="SUPFAM" id="SSF52200">
    <property type="entry name" value="Toll/Interleukin receptor TIR domain"/>
    <property type="match status" value="1"/>
</dbReference>
<gene>
    <name evidence="2" type="ORF">AB6A68_09750</name>
</gene>
<feature type="domain" description="TIR" evidence="1">
    <location>
        <begin position="2"/>
        <end position="144"/>
    </location>
</feature>
<dbReference type="InterPro" id="IPR000157">
    <property type="entry name" value="TIR_dom"/>
</dbReference>
<sequence length="159" mass="17381">MTTRQVFISYSLSDADWVSHVRDQIVGAGLPAYLAVHDMQPGRDVLDKIQKAIDANAAVMVVLTKNATAPTWVQQEIGYASRGGKLVVPLVSPLRRCNTRGSGDTQLCGVRAIRPRRPRAWFTGLYDSWSPPDGRTRKKCSGSQGGPIVIYADGNRQVT</sequence>
<evidence type="ECO:0000313" key="2">
    <source>
        <dbReference type="EMBL" id="MEX6430115.1"/>
    </source>
</evidence>
<dbReference type="Proteomes" id="UP001560267">
    <property type="component" value="Unassembled WGS sequence"/>
</dbReference>
<dbReference type="PROSITE" id="PS50104">
    <property type="entry name" value="TIR"/>
    <property type="match status" value="1"/>
</dbReference>
<comment type="caution">
    <text evidence="2">The sequence shown here is derived from an EMBL/GenBank/DDBJ whole genome shotgun (WGS) entry which is preliminary data.</text>
</comment>
<protein>
    <submittedName>
        <fullName evidence="2">Toll/interleukin-1 receptor domain-containing protein</fullName>
    </submittedName>
</protein>
<evidence type="ECO:0000259" key="1">
    <source>
        <dbReference type="PROSITE" id="PS50104"/>
    </source>
</evidence>
<organism evidence="2 3">
    <name type="scientific">Ferrimicrobium acidiphilum</name>
    <dbReference type="NCBI Taxonomy" id="121039"/>
    <lineage>
        <taxon>Bacteria</taxon>
        <taxon>Bacillati</taxon>
        <taxon>Actinomycetota</taxon>
        <taxon>Acidimicrobiia</taxon>
        <taxon>Acidimicrobiales</taxon>
        <taxon>Acidimicrobiaceae</taxon>
        <taxon>Ferrimicrobium</taxon>
    </lineage>
</organism>
<keyword evidence="3" id="KW-1185">Reference proteome</keyword>
<name>A0ABV3Y4B1_9ACTN</name>
<dbReference type="RefSeq" id="WP_276942917.1">
    <property type="nucleotide sequence ID" value="NZ_DAHZQV010000060.1"/>
</dbReference>
<dbReference type="InterPro" id="IPR035897">
    <property type="entry name" value="Toll_tir_struct_dom_sf"/>
</dbReference>
<evidence type="ECO:0000313" key="3">
    <source>
        <dbReference type="Proteomes" id="UP001560267"/>
    </source>
</evidence>
<dbReference type="EMBL" id="JBFSHR010000036">
    <property type="protein sequence ID" value="MEX6430115.1"/>
    <property type="molecule type" value="Genomic_DNA"/>
</dbReference>
<proteinExistence type="predicted"/>
<dbReference type="Pfam" id="PF13676">
    <property type="entry name" value="TIR_2"/>
    <property type="match status" value="1"/>
</dbReference>
<dbReference type="Gene3D" id="3.40.50.10140">
    <property type="entry name" value="Toll/interleukin-1 receptor homology (TIR) domain"/>
    <property type="match status" value="1"/>
</dbReference>
<accession>A0ABV3Y4B1</accession>